<keyword evidence="5" id="KW-1185">Reference proteome</keyword>
<dbReference type="Pfam" id="PF00496">
    <property type="entry name" value="SBP_bac_5"/>
    <property type="match status" value="1"/>
</dbReference>
<evidence type="ECO:0000313" key="4">
    <source>
        <dbReference type="EMBL" id="ROR97624.1"/>
    </source>
</evidence>
<dbReference type="OrthoDB" id="9764591at2"/>
<sequence length="573" mass="60606">MTRSTGRRRVATLVAAAAGLALLAAGCSTGGSDDPGTGDGTGGETSEGGGDGGAAGGDGATLNIWAGSQTPIKANFNPYIPGFLHATQGPVYEPLFLFNKAAAGDPVPILGESYEFGADGTSMTIKVRSGVTWTDGEDFTAEDVVYSLTNAVAKASYLDSATATDDTTVELKFNAPAFTNESAILQTTILPEHIWKDKTEEELMSWVNETPVGTGPYIVDKVSDASYTLHANEDYWGGAPAVKNLRYLGIDANASAEDLLKAGQIDWTAMFVPDPDSVDMGYVNTPIDPTVLYTCSNADLGCTGAQTDVAVRQALDAAIDRGVIKDKAFVGLTKEISPTFALLGRDDAWIADGMPKEASQSADAAKAASILEAAGYTKGSDGIYEKDGQRVSMKLTSVDGWSDYNDAAKLIEEQAKAAGMEVIASTVSWNEFSDGRQSGNFELIVGGMIGTPVADPFQIYRDWFTTDMTNPVGEMLDAGAWGISRYSNAEVDAAVLAASQTNDDAERLAQYAIIQEHIVNDLPYIPVVVNATQTFFNDKDFTGWPTEDDLYAFPPAWGSNSAGYILSKLQPVG</sequence>
<evidence type="ECO:0000259" key="3">
    <source>
        <dbReference type="Pfam" id="PF00496"/>
    </source>
</evidence>
<comment type="caution">
    <text evidence="4">The sequence shown here is derived from an EMBL/GenBank/DDBJ whole genome shotgun (WGS) entry which is preliminary data.</text>
</comment>
<protein>
    <submittedName>
        <fullName evidence="4">Peptide/nickel transport system substrate-binding protein</fullName>
    </submittedName>
</protein>
<dbReference type="EMBL" id="RKHQ01000001">
    <property type="protein sequence ID" value="ROR97624.1"/>
    <property type="molecule type" value="Genomic_DNA"/>
</dbReference>
<dbReference type="Gene3D" id="3.40.190.10">
    <property type="entry name" value="Periplasmic binding protein-like II"/>
    <property type="match status" value="1"/>
</dbReference>
<organism evidence="4 5">
    <name type="scientific">Salana multivorans</name>
    <dbReference type="NCBI Taxonomy" id="120377"/>
    <lineage>
        <taxon>Bacteria</taxon>
        <taxon>Bacillati</taxon>
        <taxon>Actinomycetota</taxon>
        <taxon>Actinomycetes</taxon>
        <taxon>Micrococcales</taxon>
        <taxon>Beutenbergiaceae</taxon>
        <taxon>Salana</taxon>
    </lineage>
</organism>
<dbReference type="GO" id="GO:0015833">
    <property type="term" value="P:peptide transport"/>
    <property type="evidence" value="ECO:0007669"/>
    <property type="project" value="TreeGrafter"/>
</dbReference>
<feature type="domain" description="Solute-binding protein family 5" evidence="3">
    <location>
        <begin position="106"/>
        <end position="466"/>
    </location>
</feature>
<dbReference type="RefSeq" id="WP_123739643.1">
    <property type="nucleotide sequence ID" value="NZ_CALFQU010000006.1"/>
</dbReference>
<reference evidence="4 5" key="1">
    <citation type="submission" date="2018-11" db="EMBL/GenBank/DDBJ databases">
        <title>Sequencing the genomes of 1000 actinobacteria strains.</title>
        <authorList>
            <person name="Klenk H.-P."/>
        </authorList>
    </citation>
    <scope>NUCLEOTIDE SEQUENCE [LARGE SCALE GENOMIC DNA]</scope>
    <source>
        <strain evidence="4 5">DSM 13521</strain>
    </source>
</reference>
<dbReference type="SUPFAM" id="SSF53850">
    <property type="entry name" value="Periplasmic binding protein-like II"/>
    <property type="match status" value="1"/>
</dbReference>
<accession>A0A3N2DDW0</accession>
<dbReference type="Gene3D" id="3.90.76.10">
    <property type="entry name" value="Dipeptide-binding Protein, Domain 1"/>
    <property type="match status" value="1"/>
</dbReference>
<evidence type="ECO:0000313" key="5">
    <source>
        <dbReference type="Proteomes" id="UP000275356"/>
    </source>
</evidence>
<dbReference type="PROSITE" id="PS51257">
    <property type="entry name" value="PROKAR_LIPOPROTEIN"/>
    <property type="match status" value="1"/>
</dbReference>
<feature type="region of interest" description="Disordered" evidence="1">
    <location>
        <begin position="29"/>
        <end position="57"/>
    </location>
</feature>
<dbReference type="GO" id="GO:1904680">
    <property type="term" value="F:peptide transmembrane transporter activity"/>
    <property type="evidence" value="ECO:0007669"/>
    <property type="project" value="TreeGrafter"/>
</dbReference>
<dbReference type="AlphaFoldDB" id="A0A3N2DDW0"/>
<dbReference type="CDD" id="cd08509">
    <property type="entry name" value="PBP2_TmCBP_oligosaccharides_like"/>
    <property type="match status" value="1"/>
</dbReference>
<dbReference type="PANTHER" id="PTHR30290">
    <property type="entry name" value="PERIPLASMIC BINDING COMPONENT OF ABC TRANSPORTER"/>
    <property type="match status" value="1"/>
</dbReference>
<feature type="signal peptide" evidence="2">
    <location>
        <begin position="1"/>
        <end position="24"/>
    </location>
</feature>
<gene>
    <name evidence="4" type="ORF">EDD28_2225</name>
</gene>
<dbReference type="Gene3D" id="3.10.105.10">
    <property type="entry name" value="Dipeptide-binding Protein, Domain 3"/>
    <property type="match status" value="1"/>
</dbReference>
<dbReference type="PIRSF" id="PIRSF002741">
    <property type="entry name" value="MppA"/>
    <property type="match status" value="1"/>
</dbReference>
<proteinExistence type="predicted"/>
<dbReference type="InterPro" id="IPR030678">
    <property type="entry name" value="Peptide/Ni-bd"/>
</dbReference>
<dbReference type="InterPro" id="IPR000914">
    <property type="entry name" value="SBP_5_dom"/>
</dbReference>
<dbReference type="InterPro" id="IPR039424">
    <property type="entry name" value="SBP_5"/>
</dbReference>
<dbReference type="GO" id="GO:0043190">
    <property type="term" value="C:ATP-binding cassette (ABC) transporter complex"/>
    <property type="evidence" value="ECO:0007669"/>
    <property type="project" value="InterPro"/>
</dbReference>
<feature type="chain" id="PRO_5039486240" evidence="2">
    <location>
        <begin position="25"/>
        <end position="573"/>
    </location>
</feature>
<keyword evidence="2" id="KW-0732">Signal</keyword>
<feature type="compositionally biased region" description="Gly residues" evidence="1">
    <location>
        <begin position="37"/>
        <end position="57"/>
    </location>
</feature>
<evidence type="ECO:0000256" key="1">
    <source>
        <dbReference type="SAM" id="MobiDB-lite"/>
    </source>
</evidence>
<name>A0A3N2DDW0_9MICO</name>
<evidence type="ECO:0000256" key="2">
    <source>
        <dbReference type="SAM" id="SignalP"/>
    </source>
</evidence>
<dbReference type="Proteomes" id="UP000275356">
    <property type="component" value="Unassembled WGS sequence"/>
</dbReference>
<dbReference type="GO" id="GO:0042597">
    <property type="term" value="C:periplasmic space"/>
    <property type="evidence" value="ECO:0007669"/>
    <property type="project" value="UniProtKB-ARBA"/>
</dbReference>